<dbReference type="PANTHER" id="PTHR45348:SF2">
    <property type="entry name" value="ZINC-TYPE ALCOHOL DEHYDROGENASE-LIKE PROTEIN C2E1P3.01"/>
    <property type="match status" value="1"/>
</dbReference>
<dbReference type="InterPro" id="IPR013154">
    <property type="entry name" value="ADH-like_N"/>
</dbReference>
<dbReference type="Gene3D" id="3.40.50.720">
    <property type="entry name" value="NAD(P)-binding Rossmann-like Domain"/>
    <property type="match status" value="1"/>
</dbReference>
<evidence type="ECO:0000259" key="4">
    <source>
        <dbReference type="SMART" id="SM00829"/>
    </source>
</evidence>
<sequence>MANLAAVIPAPKGPLEVQEVDKYTPGPHEILVKNELISLNPIESKIAKLALLPVPYPNILGLSYGGSVEAIGSAVANFQVGDKVAVRKRFTQTGMKYGAFQRYVVAGDDTASKIPAGVDLSTPVGLIANLSTVVGLFGVRLGLNRPALKGPAVAQHKRILIYGGTSSVGSLAIQWVTQAGYDIVTTSSPKHKDFVEGLGAIHVVDHRQELVSLIKDLTGHGPYHYVVDTIGLPQTVALNAQVVAAQGGGKVYATLPPFGPEQLPDGVIREFASWPDIFDEDKTHLEEWIYKTWFPQVLADSRVVAHPVEKVSGGLKSGVNTALDKLLSGNQRRFRPKSKGEVALVEQSVAETSSATPDAFSDERDNGPEAPTSSTPADPSIFALSETQHRVTRSQQALLLHETLWNIFTTLLEPRIGLWIGGSCCPFQSTKTPPSTLISRIFTSLDSSYGNEHSNSAINIALNSAVYAYAVRWLLLSDKTGTRDLEKKAKIMSTKKELAKNLWRDARQHIYAAMAKPTYRSILALYLFGITPSSPDVELDDIKDPCLETALNHHNHLRSRHLTKIQTPDPIVDLLNSITFPVTERTPDRDEAEVKYMTDIAYWFGIISDTTRSLTRCRPSVLLPGRSGEKKVWSAVRQRTDTFEREFQSLVDLRAPLSDSFVILILQHAFAFKTLVWSAITQVQDAVFHQLSDVSLQSAIDTVQTESNRFERVFGTLLSFCQRDIMLLNRSTQLSYTLLNIHFQVGSLILADSLPSAFTFADNSMKPYDLRLCACLRIVNAVNVALQTDDAEEDTASILLLDPYPDQMVNALIRTGSSLFQLYSTDKLNYSNLKRLFSVVITALEILAEISYSATTAIPLLRQKFSESGFQQTTQAPHDNFQKVALLPDDILDADLVQELEQQAIDPTLVPKTIERNESNIFMSSFLSEEIQLTASDYLAQTWDFDVSTIPCDPSAHG</sequence>
<dbReference type="AlphaFoldDB" id="A0A438MVD9"/>
<evidence type="ECO:0000313" key="6">
    <source>
        <dbReference type="Proteomes" id="UP000288859"/>
    </source>
</evidence>
<reference evidence="5 6" key="1">
    <citation type="submission" date="2017-03" db="EMBL/GenBank/DDBJ databases">
        <title>Genomes of endolithic fungi from Antarctica.</title>
        <authorList>
            <person name="Coleine C."/>
            <person name="Masonjones S."/>
            <person name="Stajich J.E."/>
        </authorList>
    </citation>
    <scope>NUCLEOTIDE SEQUENCE [LARGE SCALE GENOMIC DNA]</scope>
    <source>
        <strain evidence="5 6">CCFEE 6314</strain>
    </source>
</reference>
<proteinExistence type="inferred from homology"/>
<dbReference type="SMART" id="SM00829">
    <property type="entry name" value="PKS_ER"/>
    <property type="match status" value="1"/>
</dbReference>
<dbReference type="PANTHER" id="PTHR45348">
    <property type="entry name" value="HYPOTHETICAL OXIDOREDUCTASE (EUROFUNG)"/>
    <property type="match status" value="1"/>
</dbReference>
<organism evidence="5 6">
    <name type="scientific">Exophiala mesophila</name>
    <name type="common">Black yeast-like fungus</name>
    <dbReference type="NCBI Taxonomy" id="212818"/>
    <lineage>
        <taxon>Eukaryota</taxon>
        <taxon>Fungi</taxon>
        <taxon>Dikarya</taxon>
        <taxon>Ascomycota</taxon>
        <taxon>Pezizomycotina</taxon>
        <taxon>Eurotiomycetes</taxon>
        <taxon>Chaetothyriomycetidae</taxon>
        <taxon>Chaetothyriales</taxon>
        <taxon>Herpotrichiellaceae</taxon>
        <taxon>Exophiala</taxon>
    </lineage>
</organism>
<evidence type="ECO:0000256" key="1">
    <source>
        <dbReference type="ARBA" id="ARBA00008072"/>
    </source>
</evidence>
<protein>
    <recommendedName>
        <fullName evidence="4">Enoyl reductase (ER) domain-containing protein</fullName>
    </recommendedName>
</protein>
<dbReference type="Pfam" id="PF08240">
    <property type="entry name" value="ADH_N"/>
    <property type="match status" value="1"/>
</dbReference>
<feature type="domain" description="Enoyl reductase (ER)" evidence="4">
    <location>
        <begin position="13"/>
        <end position="268"/>
    </location>
</feature>
<gene>
    <name evidence="5" type="ORF">B0A52_07820</name>
</gene>
<dbReference type="Pfam" id="PF00107">
    <property type="entry name" value="ADH_zinc_N"/>
    <property type="match status" value="1"/>
</dbReference>
<evidence type="ECO:0000313" key="5">
    <source>
        <dbReference type="EMBL" id="RVX67697.1"/>
    </source>
</evidence>
<dbReference type="InterPro" id="IPR011032">
    <property type="entry name" value="GroES-like_sf"/>
</dbReference>
<feature type="region of interest" description="Disordered" evidence="3">
    <location>
        <begin position="347"/>
        <end position="380"/>
    </location>
</feature>
<dbReference type="GO" id="GO:0016651">
    <property type="term" value="F:oxidoreductase activity, acting on NAD(P)H"/>
    <property type="evidence" value="ECO:0007669"/>
    <property type="project" value="InterPro"/>
</dbReference>
<comment type="similarity">
    <text evidence="1">Belongs to the zinc-containing alcohol dehydrogenase family.</text>
</comment>
<dbReference type="InterPro" id="IPR020843">
    <property type="entry name" value="ER"/>
</dbReference>
<comment type="caution">
    <text evidence="5">The sequence shown here is derived from an EMBL/GenBank/DDBJ whole genome shotgun (WGS) entry which is preliminary data.</text>
</comment>
<accession>A0A438MVD9</accession>
<evidence type="ECO:0000256" key="3">
    <source>
        <dbReference type="SAM" id="MobiDB-lite"/>
    </source>
</evidence>
<dbReference type="OrthoDB" id="3509362at2759"/>
<dbReference type="InterPro" id="IPR013149">
    <property type="entry name" value="ADH-like_C"/>
</dbReference>
<dbReference type="EMBL" id="NAJM01000045">
    <property type="protein sequence ID" value="RVX67697.1"/>
    <property type="molecule type" value="Genomic_DNA"/>
</dbReference>
<dbReference type="SUPFAM" id="SSF51735">
    <property type="entry name" value="NAD(P)-binding Rossmann-fold domains"/>
    <property type="match status" value="1"/>
</dbReference>
<dbReference type="VEuPathDB" id="FungiDB:PV10_04375"/>
<evidence type="ECO:0000256" key="2">
    <source>
        <dbReference type="ARBA" id="ARBA00023002"/>
    </source>
</evidence>
<dbReference type="Gene3D" id="3.90.180.10">
    <property type="entry name" value="Medium-chain alcohol dehydrogenases, catalytic domain"/>
    <property type="match status" value="1"/>
</dbReference>
<name>A0A438MVD9_EXOME</name>
<dbReference type="SUPFAM" id="SSF50129">
    <property type="entry name" value="GroES-like"/>
    <property type="match status" value="1"/>
</dbReference>
<dbReference type="CDD" id="cd08249">
    <property type="entry name" value="enoyl_reductase_like"/>
    <property type="match status" value="1"/>
</dbReference>
<dbReference type="Proteomes" id="UP000288859">
    <property type="component" value="Unassembled WGS sequence"/>
</dbReference>
<dbReference type="VEuPathDB" id="FungiDB:PV10_04519"/>
<dbReference type="InterPro" id="IPR036291">
    <property type="entry name" value="NAD(P)-bd_dom_sf"/>
</dbReference>
<keyword evidence="2" id="KW-0560">Oxidoreductase</keyword>
<dbReference type="InterPro" id="IPR047122">
    <property type="entry name" value="Trans-enoyl_RdTase-like"/>
</dbReference>